<dbReference type="EMBL" id="JAGFNK010000169">
    <property type="protein sequence ID" value="KAI9462167.1"/>
    <property type="molecule type" value="Genomic_DNA"/>
</dbReference>
<sequence length="120" mass="13481">MAMKTILCNRLAVWVSHGHRAFSLLAPSLRSLCLLSLLSFFLWCPFLLTHVSFTSMVRSGHHVSQAAKKIVFELANRGRATTTHTASLSSPVLRRLLRRLHHPTAALSHLLAPIPLQWRP</sequence>
<evidence type="ECO:0000313" key="2">
    <source>
        <dbReference type="Proteomes" id="UP001207468"/>
    </source>
</evidence>
<comment type="caution">
    <text evidence="1">The sequence shown here is derived from an EMBL/GenBank/DDBJ whole genome shotgun (WGS) entry which is preliminary data.</text>
</comment>
<keyword evidence="2" id="KW-1185">Reference proteome</keyword>
<accession>A0ACC0U4H5</accession>
<dbReference type="Proteomes" id="UP001207468">
    <property type="component" value="Unassembled WGS sequence"/>
</dbReference>
<reference evidence="1" key="1">
    <citation type="submission" date="2021-03" db="EMBL/GenBank/DDBJ databases">
        <title>Evolutionary priming and transition to the ectomycorrhizal habit in an iconic lineage of mushroom-forming fungi: is preadaptation a requirement?</title>
        <authorList>
            <consortium name="DOE Joint Genome Institute"/>
            <person name="Looney B.P."/>
            <person name="Miyauchi S."/>
            <person name="Morin E."/>
            <person name="Drula E."/>
            <person name="Courty P.E."/>
            <person name="Chicoki N."/>
            <person name="Fauchery L."/>
            <person name="Kohler A."/>
            <person name="Kuo A."/>
            <person name="LaButti K."/>
            <person name="Pangilinan J."/>
            <person name="Lipzen A."/>
            <person name="Riley R."/>
            <person name="Andreopoulos W."/>
            <person name="He G."/>
            <person name="Johnson J."/>
            <person name="Barry K.W."/>
            <person name="Grigoriev I.V."/>
            <person name="Nagy L."/>
            <person name="Hibbett D."/>
            <person name="Henrissat B."/>
            <person name="Matheny P.B."/>
            <person name="Labbe J."/>
            <person name="Martin A.F."/>
        </authorList>
    </citation>
    <scope>NUCLEOTIDE SEQUENCE</scope>
    <source>
        <strain evidence="1">BPL698</strain>
    </source>
</reference>
<protein>
    <submittedName>
        <fullName evidence="1">Uncharacterized protein</fullName>
    </submittedName>
</protein>
<organism evidence="1 2">
    <name type="scientific">Russula earlei</name>
    <dbReference type="NCBI Taxonomy" id="71964"/>
    <lineage>
        <taxon>Eukaryota</taxon>
        <taxon>Fungi</taxon>
        <taxon>Dikarya</taxon>
        <taxon>Basidiomycota</taxon>
        <taxon>Agaricomycotina</taxon>
        <taxon>Agaricomycetes</taxon>
        <taxon>Russulales</taxon>
        <taxon>Russulaceae</taxon>
        <taxon>Russula</taxon>
    </lineage>
</organism>
<name>A0ACC0U4H5_9AGAM</name>
<proteinExistence type="predicted"/>
<evidence type="ECO:0000313" key="1">
    <source>
        <dbReference type="EMBL" id="KAI9462167.1"/>
    </source>
</evidence>
<gene>
    <name evidence="1" type="ORF">F5148DRAFT_222540</name>
</gene>